<evidence type="ECO:0000256" key="3">
    <source>
        <dbReference type="ARBA" id="ARBA00006453"/>
    </source>
</evidence>
<dbReference type="PANTHER" id="PTHR45973">
    <property type="entry name" value="PROTEIN PHOSPHATASE 1 REGULATORY SUBUNIT SDS22-RELATED"/>
    <property type="match status" value="1"/>
</dbReference>
<protein>
    <recommendedName>
        <fullName evidence="8">Dynein axonemal assembly factor 1 homolog</fullName>
    </recommendedName>
</protein>
<evidence type="ECO:0000256" key="1">
    <source>
        <dbReference type="ARBA" id="ARBA00003843"/>
    </source>
</evidence>
<accession>E2BV26</accession>
<dbReference type="STRING" id="610380.E2BV26"/>
<dbReference type="Proteomes" id="UP000008237">
    <property type="component" value="Unassembled WGS sequence"/>
</dbReference>
<dbReference type="OrthoDB" id="6334211at2759"/>
<organism evidence="10">
    <name type="scientific">Harpegnathos saltator</name>
    <name type="common">Jerdon's jumping ant</name>
    <dbReference type="NCBI Taxonomy" id="610380"/>
    <lineage>
        <taxon>Eukaryota</taxon>
        <taxon>Metazoa</taxon>
        <taxon>Ecdysozoa</taxon>
        <taxon>Arthropoda</taxon>
        <taxon>Hexapoda</taxon>
        <taxon>Insecta</taxon>
        <taxon>Pterygota</taxon>
        <taxon>Neoptera</taxon>
        <taxon>Endopterygota</taxon>
        <taxon>Hymenoptera</taxon>
        <taxon>Apocrita</taxon>
        <taxon>Aculeata</taxon>
        <taxon>Formicoidea</taxon>
        <taxon>Formicidae</taxon>
        <taxon>Ponerinae</taxon>
        <taxon>Ponerini</taxon>
        <taxon>Harpegnathos</taxon>
    </lineage>
</organism>
<dbReference type="EMBL" id="GL450787">
    <property type="protein sequence ID" value="EFN80457.1"/>
    <property type="molecule type" value="Genomic_DNA"/>
</dbReference>
<dbReference type="InterPro" id="IPR032675">
    <property type="entry name" value="LRR_dom_sf"/>
</dbReference>
<sequence length="243" mass="27951">MRNKNLMDITVLRYHRHLQYIDIAQNNISSLSVLSSLPYLMYLDASHNKIKFSLSFTPPWYLTYVDLSFNNVTDIGSLSNCWSIVKLDLSHNMIEKICGLENLKHLRYLNLSYNLIECIENLDNLHIQELHLQCNCITSFKSAVPGRGVNTLSDLRTIILAHNRLSTLQFFKDAYSLHCVDLKFNKINDLLEILNLKGSIREVDFRGNACTKWPNYRNVLISSIPSVKFIDGVEVLAAEKVSR</sequence>
<dbReference type="GO" id="GO:0016301">
    <property type="term" value="F:kinase activity"/>
    <property type="evidence" value="ECO:0007669"/>
    <property type="project" value="UniProtKB-KW"/>
</dbReference>
<keyword evidence="9" id="KW-0808">Transferase</keyword>
<comment type="function">
    <text evidence="1">Cilium-specific protein required for cilia structures.</text>
</comment>
<dbReference type="PROSITE" id="PS51450">
    <property type="entry name" value="LRR"/>
    <property type="match status" value="4"/>
</dbReference>
<keyword evidence="4" id="KW-0433">Leucine-rich repeat</keyword>
<dbReference type="Pfam" id="PF12799">
    <property type="entry name" value="LRR_4"/>
    <property type="match status" value="1"/>
</dbReference>
<evidence type="ECO:0000256" key="6">
    <source>
        <dbReference type="ARBA" id="ARBA00023069"/>
    </source>
</evidence>
<keyword evidence="5" id="KW-0677">Repeat</keyword>
<name>E2BV26_HARSA</name>
<dbReference type="GO" id="GO:0005929">
    <property type="term" value="C:cilium"/>
    <property type="evidence" value="ECO:0007669"/>
    <property type="project" value="UniProtKB-SubCell"/>
</dbReference>
<keyword evidence="6" id="KW-0969">Cilium</keyword>
<dbReference type="InterPro" id="IPR050576">
    <property type="entry name" value="Cilia_flagella_integrity"/>
</dbReference>
<evidence type="ECO:0000313" key="10">
    <source>
        <dbReference type="Proteomes" id="UP000008237"/>
    </source>
</evidence>
<evidence type="ECO:0000256" key="7">
    <source>
        <dbReference type="ARBA" id="ARBA00023273"/>
    </source>
</evidence>
<keyword evidence="7" id="KW-0966">Cell projection</keyword>
<comment type="subcellular location">
    <subcellularLocation>
        <location evidence="2">Cell projection</location>
        <location evidence="2">Cilium</location>
    </subcellularLocation>
</comment>
<dbReference type="OMA" id="MYLDASH"/>
<dbReference type="InterPro" id="IPR001611">
    <property type="entry name" value="Leu-rich_rpt"/>
</dbReference>
<evidence type="ECO:0000256" key="8">
    <source>
        <dbReference type="ARBA" id="ARBA00024433"/>
    </source>
</evidence>
<proteinExistence type="inferred from homology"/>
<evidence type="ECO:0000256" key="5">
    <source>
        <dbReference type="ARBA" id="ARBA00022737"/>
    </source>
</evidence>
<dbReference type="Pfam" id="PF13516">
    <property type="entry name" value="LRR_6"/>
    <property type="match status" value="2"/>
</dbReference>
<gene>
    <name evidence="9" type="ORF">EAI_02808</name>
</gene>
<comment type="similarity">
    <text evidence="3">Belongs to the DNAAF1 family.</text>
</comment>
<evidence type="ECO:0000313" key="9">
    <source>
        <dbReference type="EMBL" id="EFN80457.1"/>
    </source>
</evidence>
<dbReference type="Gene3D" id="3.80.10.10">
    <property type="entry name" value="Ribonuclease Inhibitor"/>
    <property type="match status" value="3"/>
</dbReference>
<dbReference type="SUPFAM" id="SSF52058">
    <property type="entry name" value="L domain-like"/>
    <property type="match status" value="1"/>
</dbReference>
<dbReference type="PANTHER" id="PTHR45973:SF9">
    <property type="entry name" value="LEUCINE-RICH REPEAT-CONTAINING PROTEIN 46"/>
    <property type="match status" value="1"/>
</dbReference>
<reference evidence="9 10" key="1">
    <citation type="journal article" date="2010" name="Science">
        <title>Genomic comparison of the ants Camponotus floridanus and Harpegnathos saltator.</title>
        <authorList>
            <person name="Bonasio R."/>
            <person name="Zhang G."/>
            <person name="Ye C."/>
            <person name="Mutti N.S."/>
            <person name="Fang X."/>
            <person name="Qin N."/>
            <person name="Donahue G."/>
            <person name="Yang P."/>
            <person name="Li Q."/>
            <person name="Li C."/>
            <person name="Zhang P."/>
            <person name="Huang Z."/>
            <person name="Berger S.L."/>
            <person name="Reinberg D."/>
            <person name="Wang J."/>
            <person name="Liebig J."/>
        </authorList>
    </citation>
    <scope>NUCLEOTIDE SEQUENCE [LARGE SCALE GENOMIC DNA]</scope>
    <source>
        <strain evidence="9 10">R22 G/1</strain>
    </source>
</reference>
<dbReference type="InterPro" id="IPR025875">
    <property type="entry name" value="Leu-rich_rpt_4"/>
</dbReference>
<keyword evidence="9" id="KW-0418">Kinase</keyword>
<evidence type="ECO:0000256" key="4">
    <source>
        <dbReference type="ARBA" id="ARBA00022614"/>
    </source>
</evidence>
<dbReference type="SMART" id="SM00365">
    <property type="entry name" value="LRR_SD22"/>
    <property type="match status" value="3"/>
</dbReference>
<dbReference type="AlphaFoldDB" id="E2BV26"/>
<keyword evidence="10" id="KW-1185">Reference proteome</keyword>
<evidence type="ECO:0000256" key="2">
    <source>
        <dbReference type="ARBA" id="ARBA00004138"/>
    </source>
</evidence>
<dbReference type="InParanoid" id="E2BV26"/>